<dbReference type="InterPro" id="IPR007396">
    <property type="entry name" value="TR_PAI2-type"/>
</dbReference>
<sequence length="214" mass="23597">MYVPPHFQENRPEVIDEIIAKNPLGTLVYSMSSGLDATHVPFVHRRSDGGDGVLLAHVARKNPIWNEVADGSEVLVIFHGGDAYVSPNWYPSKHETHRLVPTWNYQVVHVRGTIHFTEDAKALRSLVALLTHQQETAAAEPKPWKMGDSEPEYIAGLVAAIIGVEIRITSISAVSKLSQNREERDKAGLVSELLKRGEDELAAEIEKAGKLPGI</sequence>
<dbReference type="Proteomes" id="UP001371305">
    <property type="component" value="Unassembled WGS sequence"/>
</dbReference>
<protein>
    <submittedName>
        <fullName evidence="1">FMN-binding negative transcriptional regulator</fullName>
    </submittedName>
</protein>
<dbReference type="RefSeq" id="WP_341402557.1">
    <property type="nucleotide sequence ID" value="NZ_JBBUKT010000001.1"/>
</dbReference>
<comment type="caution">
    <text evidence="1">The sequence shown here is derived from an EMBL/GenBank/DDBJ whole genome shotgun (WGS) entry which is preliminary data.</text>
</comment>
<keyword evidence="2" id="KW-1185">Reference proteome</keyword>
<organism evidence="1 2">
    <name type="scientific">Luteolibacter soli</name>
    <dbReference type="NCBI Taxonomy" id="3135280"/>
    <lineage>
        <taxon>Bacteria</taxon>
        <taxon>Pseudomonadati</taxon>
        <taxon>Verrucomicrobiota</taxon>
        <taxon>Verrucomicrobiia</taxon>
        <taxon>Verrucomicrobiales</taxon>
        <taxon>Verrucomicrobiaceae</taxon>
        <taxon>Luteolibacter</taxon>
    </lineage>
</organism>
<reference evidence="1 2" key="1">
    <citation type="submission" date="2024-04" db="EMBL/GenBank/DDBJ databases">
        <title>Luteolibacter sp. isolated from soil.</title>
        <authorList>
            <person name="An J."/>
        </authorList>
    </citation>
    <scope>NUCLEOTIDE SEQUENCE [LARGE SCALE GENOMIC DNA]</scope>
    <source>
        <strain evidence="1 2">Y139</strain>
    </source>
</reference>
<dbReference type="PIRSF" id="PIRSF010372">
    <property type="entry name" value="PaiB"/>
    <property type="match status" value="1"/>
</dbReference>
<dbReference type="PANTHER" id="PTHR35802">
    <property type="entry name" value="PROTEASE SYNTHASE AND SPORULATION PROTEIN PAI 2"/>
    <property type="match status" value="1"/>
</dbReference>
<dbReference type="Gene3D" id="2.30.110.10">
    <property type="entry name" value="Electron Transport, Fmn-binding Protein, Chain A"/>
    <property type="match status" value="1"/>
</dbReference>
<gene>
    <name evidence="1" type="ORF">WKV53_01435</name>
</gene>
<evidence type="ECO:0000313" key="1">
    <source>
        <dbReference type="EMBL" id="MEK7949135.1"/>
    </source>
</evidence>
<accession>A0ABU9AN62</accession>
<dbReference type="EMBL" id="JBBUKT010000001">
    <property type="protein sequence ID" value="MEK7949135.1"/>
    <property type="molecule type" value="Genomic_DNA"/>
</dbReference>
<dbReference type="SUPFAM" id="SSF50475">
    <property type="entry name" value="FMN-binding split barrel"/>
    <property type="match status" value="1"/>
</dbReference>
<dbReference type="InterPro" id="IPR012349">
    <property type="entry name" value="Split_barrel_FMN-bd"/>
</dbReference>
<proteinExistence type="predicted"/>
<dbReference type="Pfam" id="PF04299">
    <property type="entry name" value="FMN_bind_2"/>
    <property type="match status" value="1"/>
</dbReference>
<dbReference type="PANTHER" id="PTHR35802:SF1">
    <property type="entry name" value="PROTEASE SYNTHASE AND SPORULATION PROTEIN PAI 2"/>
    <property type="match status" value="1"/>
</dbReference>
<name>A0ABU9AN62_9BACT</name>
<evidence type="ECO:0000313" key="2">
    <source>
        <dbReference type="Proteomes" id="UP001371305"/>
    </source>
</evidence>